<dbReference type="EMBL" id="KE125326">
    <property type="protein sequence ID" value="EPB69182.1"/>
    <property type="molecule type" value="Genomic_DNA"/>
</dbReference>
<evidence type="ECO:0000313" key="1">
    <source>
        <dbReference type="EMBL" id="EPB69182.1"/>
    </source>
</evidence>
<dbReference type="SUPFAM" id="SSF56112">
    <property type="entry name" value="Protein kinase-like (PK-like)"/>
    <property type="match status" value="1"/>
</dbReference>
<dbReference type="Proteomes" id="UP000054495">
    <property type="component" value="Unassembled WGS sequence"/>
</dbReference>
<keyword evidence="2" id="KW-1185">Reference proteome</keyword>
<reference evidence="1 2" key="1">
    <citation type="submission" date="2013-05" db="EMBL/GenBank/DDBJ databases">
        <title>Draft genome of the parasitic nematode Anyclostoma ceylanicum.</title>
        <authorList>
            <person name="Mitreva M."/>
        </authorList>
    </citation>
    <scope>NUCLEOTIDE SEQUENCE [LARGE SCALE GENOMIC DNA]</scope>
</reference>
<evidence type="ECO:0008006" key="3">
    <source>
        <dbReference type="Google" id="ProtNLM"/>
    </source>
</evidence>
<evidence type="ECO:0000313" key="2">
    <source>
        <dbReference type="Proteomes" id="UP000054495"/>
    </source>
</evidence>
<proteinExistence type="predicted"/>
<name>A0A0D6LNG3_9BILA</name>
<sequence length="184" mass="21360">MELLGKNLQDLKNGRPNQIYMLDFGISKRLCPTSADEMSLGGRFKGTIRYASMACHRCQELGPRDDCESWLYMMVDLVSPMSLPWRNAKNRNDVLQIKEEVRGEKLSLFLCGLKCKDGVVKIMRYIDNLKGTDEVDYSFLLETVEQDAKRAKCDISAPYDWEFSRGDKFDEPRLNVWQMSWHSK</sequence>
<accession>A0A0D6LNG3</accession>
<dbReference type="Gene3D" id="1.10.510.10">
    <property type="entry name" value="Transferase(Phosphotransferase) domain 1"/>
    <property type="match status" value="1"/>
</dbReference>
<dbReference type="InterPro" id="IPR011009">
    <property type="entry name" value="Kinase-like_dom_sf"/>
</dbReference>
<organism evidence="1 2">
    <name type="scientific">Ancylostoma ceylanicum</name>
    <dbReference type="NCBI Taxonomy" id="53326"/>
    <lineage>
        <taxon>Eukaryota</taxon>
        <taxon>Metazoa</taxon>
        <taxon>Ecdysozoa</taxon>
        <taxon>Nematoda</taxon>
        <taxon>Chromadorea</taxon>
        <taxon>Rhabditida</taxon>
        <taxon>Rhabditina</taxon>
        <taxon>Rhabditomorpha</taxon>
        <taxon>Strongyloidea</taxon>
        <taxon>Ancylostomatidae</taxon>
        <taxon>Ancylostomatinae</taxon>
        <taxon>Ancylostoma</taxon>
    </lineage>
</organism>
<dbReference type="AlphaFoldDB" id="A0A0D6LNG3"/>
<gene>
    <name evidence="1" type="ORF">ANCCEY_11732</name>
</gene>
<dbReference type="InterPro" id="IPR050235">
    <property type="entry name" value="CK1_Ser-Thr_kinase"/>
</dbReference>
<protein>
    <recommendedName>
        <fullName evidence="3">Protein kinase domain-containing protein</fullName>
    </recommendedName>
</protein>
<dbReference type="PANTHER" id="PTHR11909">
    <property type="entry name" value="CASEIN KINASE-RELATED"/>
    <property type="match status" value="1"/>
</dbReference>